<dbReference type="Pfam" id="PF00005">
    <property type="entry name" value="ABC_tran"/>
    <property type="match status" value="2"/>
</dbReference>
<feature type="domain" description="ABC transporter" evidence="10">
    <location>
        <begin position="252"/>
        <end position="499"/>
    </location>
</feature>
<proteinExistence type="predicted"/>
<dbReference type="Proteomes" id="UP000030380">
    <property type="component" value="Unassembled WGS sequence"/>
</dbReference>
<dbReference type="RefSeq" id="WP_034617646.1">
    <property type="nucleotide sequence ID" value="NZ_JSUM01000016.1"/>
</dbReference>
<dbReference type="InterPro" id="IPR003593">
    <property type="entry name" value="AAA+_ATPase"/>
</dbReference>
<dbReference type="PROSITE" id="PS50893">
    <property type="entry name" value="ABC_TRANSPORTER_2"/>
    <property type="match status" value="2"/>
</dbReference>
<dbReference type="OrthoDB" id="9776369at2"/>
<dbReference type="CDD" id="cd03215">
    <property type="entry name" value="ABC_Carb_Monos_II"/>
    <property type="match status" value="1"/>
</dbReference>
<sequence length="499" mass="56542">MTVDNSNQVVLELNNVNKSFFGINILKNINLKIKAGEVHCLVGENGAGKSTLCKIIAGIYPRDSGKIFYHGTYYLPKTVKDAQTLGIGFIHQELMLVPQLSVLENIFLGSEKKLACGRMNWKYMRDKTKNIINELELDIKPDDLVSTLSIAQQQMVEIAKAILGDYKVIIFDEPTASISRKNTEVLFKIIHQLKKKNVAMIYISHRLEEFKYIADKITVLRDGEVSGTLNYQDISHDDIVKLMVGRDVNFSHYYRDIVFDQKKASFKNINNNNINNVSFCLHKGEILGFAGLVGAGRTELLRAIYGADDSTGEIYIDDEKVEIKSPEDAVKLKIGFITEDRKSQGLVLGLGIRDNITLPILKRFWNNFFLDQKAERKVVDDNIRKLRIISINQEQETRTLSGGNQQKVIIARWLESGVNILFFDEPTRGIDIGAKSEIYDLMHQFVNNGGSIIMVSSDLPELMTMSDRVIVMRNGNKVKEIVNKNEMTEQNLMRLMIGI</sequence>
<protein>
    <submittedName>
        <fullName evidence="11">Sugar ABC transporter ATP-binding protein</fullName>
    </submittedName>
</protein>
<evidence type="ECO:0000259" key="10">
    <source>
        <dbReference type="PROSITE" id="PS50893"/>
    </source>
</evidence>
<evidence type="ECO:0000256" key="3">
    <source>
        <dbReference type="ARBA" id="ARBA00022475"/>
    </source>
</evidence>
<keyword evidence="5" id="KW-0677">Repeat</keyword>
<dbReference type="InterPro" id="IPR003439">
    <property type="entry name" value="ABC_transporter-like_ATP-bd"/>
</dbReference>
<evidence type="ECO:0000256" key="5">
    <source>
        <dbReference type="ARBA" id="ARBA00022737"/>
    </source>
</evidence>
<comment type="subcellular location">
    <subcellularLocation>
        <location evidence="1">Cell membrane</location>
        <topology evidence="1">Peripheral membrane protein</topology>
    </subcellularLocation>
</comment>
<keyword evidence="3" id="KW-1003">Cell membrane</keyword>
<organism evidence="11 12">
    <name type="scientific">Chelonobacter oris</name>
    <dbReference type="NCBI Taxonomy" id="505317"/>
    <lineage>
        <taxon>Bacteria</taxon>
        <taxon>Pseudomonadati</taxon>
        <taxon>Pseudomonadota</taxon>
        <taxon>Gammaproteobacteria</taxon>
        <taxon>Pasteurellales</taxon>
        <taxon>Pasteurellaceae</taxon>
        <taxon>Chelonobacter</taxon>
    </lineage>
</organism>
<keyword evidence="6" id="KW-0547">Nucleotide-binding</keyword>
<dbReference type="InterPro" id="IPR017871">
    <property type="entry name" value="ABC_transporter-like_CS"/>
</dbReference>
<dbReference type="GO" id="GO:0005886">
    <property type="term" value="C:plasma membrane"/>
    <property type="evidence" value="ECO:0007669"/>
    <property type="project" value="UniProtKB-SubCell"/>
</dbReference>
<keyword evidence="4" id="KW-0762">Sugar transport</keyword>
<evidence type="ECO:0000256" key="6">
    <source>
        <dbReference type="ARBA" id="ARBA00022741"/>
    </source>
</evidence>
<accession>A0A0A3AR58</accession>
<name>A0A0A3AR58_9PAST</name>
<dbReference type="PANTHER" id="PTHR43790:SF3">
    <property type="entry name" value="D-ALLOSE IMPORT ATP-BINDING PROTEIN ALSA-RELATED"/>
    <property type="match status" value="1"/>
</dbReference>
<dbReference type="EMBL" id="JSUM01000016">
    <property type="protein sequence ID" value="KGQ69570.1"/>
    <property type="molecule type" value="Genomic_DNA"/>
</dbReference>
<feature type="domain" description="ABC transporter" evidence="10">
    <location>
        <begin position="11"/>
        <end position="247"/>
    </location>
</feature>
<evidence type="ECO:0000313" key="11">
    <source>
        <dbReference type="EMBL" id="KGQ69570.1"/>
    </source>
</evidence>
<keyword evidence="9" id="KW-0472">Membrane</keyword>
<keyword evidence="12" id="KW-1185">Reference proteome</keyword>
<evidence type="ECO:0000256" key="7">
    <source>
        <dbReference type="ARBA" id="ARBA00022840"/>
    </source>
</evidence>
<evidence type="ECO:0000313" key="12">
    <source>
        <dbReference type="Proteomes" id="UP000030380"/>
    </source>
</evidence>
<dbReference type="STRING" id="505317.OA57_10785"/>
<reference evidence="11 12" key="1">
    <citation type="submission" date="2014-11" db="EMBL/GenBank/DDBJ databases">
        <title>Draft genome sequence of Chelonobacter oris 1662T, associated with respiratory disease in Hermann's Tortoises.</title>
        <authorList>
            <person name="Kudirkiene E."/>
            <person name="Hansen M.J."/>
            <person name="Bojesen A.M."/>
        </authorList>
    </citation>
    <scope>NUCLEOTIDE SEQUENCE [LARGE SCALE GENOMIC DNA]</scope>
    <source>
        <strain evidence="11 12">1662</strain>
    </source>
</reference>
<dbReference type="AlphaFoldDB" id="A0A0A3AR58"/>
<dbReference type="SUPFAM" id="SSF52540">
    <property type="entry name" value="P-loop containing nucleoside triphosphate hydrolases"/>
    <property type="match status" value="2"/>
</dbReference>
<dbReference type="SMART" id="SM00382">
    <property type="entry name" value="AAA"/>
    <property type="match status" value="2"/>
</dbReference>
<gene>
    <name evidence="11" type="ORF">OA57_10785</name>
</gene>
<dbReference type="InterPro" id="IPR050107">
    <property type="entry name" value="ABC_carbohydrate_import_ATPase"/>
</dbReference>
<evidence type="ECO:0000256" key="4">
    <source>
        <dbReference type="ARBA" id="ARBA00022597"/>
    </source>
</evidence>
<evidence type="ECO:0000256" key="9">
    <source>
        <dbReference type="ARBA" id="ARBA00023136"/>
    </source>
</evidence>
<dbReference type="Gene3D" id="3.40.50.300">
    <property type="entry name" value="P-loop containing nucleotide triphosphate hydrolases"/>
    <property type="match status" value="2"/>
</dbReference>
<evidence type="ECO:0000256" key="8">
    <source>
        <dbReference type="ARBA" id="ARBA00022967"/>
    </source>
</evidence>
<dbReference type="InterPro" id="IPR027417">
    <property type="entry name" value="P-loop_NTPase"/>
</dbReference>
<keyword evidence="7 11" id="KW-0067">ATP-binding</keyword>
<comment type="caution">
    <text evidence="11">The sequence shown here is derived from an EMBL/GenBank/DDBJ whole genome shotgun (WGS) entry which is preliminary data.</text>
</comment>
<evidence type="ECO:0000256" key="2">
    <source>
        <dbReference type="ARBA" id="ARBA00022448"/>
    </source>
</evidence>
<dbReference type="CDD" id="cd03216">
    <property type="entry name" value="ABC_Carb_Monos_I"/>
    <property type="match status" value="1"/>
</dbReference>
<dbReference type="PANTHER" id="PTHR43790">
    <property type="entry name" value="CARBOHYDRATE TRANSPORT ATP-BINDING PROTEIN MG119-RELATED"/>
    <property type="match status" value="1"/>
</dbReference>
<evidence type="ECO:0000256" key="1">
    <source>
        <dbReference type="ARBA" id="ARBA00004202"/>
    </source>
</evidence>
<dbReference type="FunFam" id="3.40.50.300:FF:000127">
    <property type="entry name" value="Ribose import ATP-binding protein RbsA"/>
    <property type="match status" value="1"/>
</dbReference>
<keyword evidence="8" id="KW-1278">Translocase</keyword>
<dbReference type="GO" id="GO:0016887">
    <property type="term" value="F:ATP hydrolysis activity"/>
    <property type="evidence" value="ECO:0007669"/>
    <property type="project" value="InterPro"/>
</dbReference>
<dbReference type="PROSITE" id="PS00211">
    <property type="entry name" value="ABC_TRANSPORTER_1"/>
    <property type="match status" value="1"/>
</dbReference>
<keyword evidence="2" id="KW-0813">Transport</keyword>
<dbReference type="GO" id="GO:0005524">
    <property type="term" value="F:ATP binding"/>
    <property type="evidence" value="ECO:0007669"/>
    <property type="project" value="UniProtKB-KW"/>
</dbReference>